<gene>
    <name evidence="2" type="ORF">DUE52_15210</name>
</gene>
<dbReference type="Proteomes" id="UP000253383">
    <property type="component" value="Unassembled WGS sequence"/>
</dbReference>
<dbReference type="OrthoDB" id="965129at2"/>
<comment type="caution">
    <text evidence="2">The sequence shown here is derived from an EMBL/GenBank/DDBJ whole genome shotgun (WGS) entry which is preliminary data.</text>
</comment>
<dbReference type="PROSITE" id="PS50930">
    <property type="entry name" value="HTH_LYTTR"/>
    <property type="match status" value="1"/>
</dbReference>
<dbReference type="AlphaFoldDB" id="A0A368JME1"/>
<proteinExistence type="predicted"/>
<evidence type="ECO:0000313" key="2">
    <source>
        <dbReference type="EMBL" id="RCR68828.1"/>
    </source>
</evidence>
<feature type="domain" description="HTH LytTR-type" evidence="1">
    <location>
        <begin position="16"/>
        <end position="110"/>
    </location>
</feature>
<protein>
    <submittedName>
        <fullName evidence="2">LytTR family transcriptional regulator</fullName>
    </submittedName>
</protein>
<evidence type="ECO:0000313" key="3">
    <source>
        <dbReference type="Proteomes" id="UP000253383"/>
    </source>
</evidence>
<evidence type="ECO:0000259" key="1">
    <source>
        <dbReference type="PROSITE" id="PS50930"/>
    </source>
</evidence>
<dbReference type="GO" id="GO:0003677">
    <property type="term" value="F:DNA binding"/>
    <property type="evidence" value="ECO:0007669"/>
    <property type="project" value="InterPro"/>
</dbReference>
<accession>A0A368JME1</accession>
<dbReference type="RefSeq" id="WP_114406878.1">
    <property type="nucleotide sequence ID" value="NZ_QOWE01000011.1"/>
</dbReference>
<organism evidence="2 3">
    <name type="scientific">Larkinella punicea</name>
    <dbReference type="NCBI Taxonomy" id="2315727"/>
    <lineage>
        <taxon>Bacteria</taxon>
        <taxon>Pseudomonadati</taxon>
        <taxon>Bacteroidota</taxon>
        <taxon>Cytophagia</taxon>
        <taxon>Cytophagales</taxon>
        <taxon>Spirosomataceae</taxon>
        <taxon>Larkinella</taxon>
    </lineage>
</organism>
<dbReference type="Pfam" id="PF04397">
    <property type="entry name" value="LytTR"/>
    <property type="match status" value="1"/>
</dbReference>
<dbReference type="EMBL" id="QOWE01000011">
    <property type="protein sequence ID" value="RCR68828.1"/>
    <property type="molecule type" value="Genomic_DNA"/>
</dbReference>
<name>A0A368JME1_9BACT</name>
<reference evidence="2 3" key="1">
    <citation type="submission" date="2018-07" db="EMBL/GenBank/DDBJ databases">
        <title>Genome analysis of Larkinella rosea.</title>
        <authorList>
            <person name="Zhou Z."/>
            <person name="Wang G."/>
        </authorList>
    </citation>
    <scope>NUCLEOTIDE SEQUENCE [LARGE SCALE GENOMIC DNA]</scope>
    <source>
        <strain evidence="3">zzj9</strain>
    </source>
</reference>
<keyword evidence="3" id="KW-1185">Reference proteome</keyword>
<sequence length="113" mass="12868">MMQQQAGSLLLRGYKVPLSLSDLIWLEGNSNYSLLHRSNAPNLMTARTLVRWQKMLPEFIRISRGALVNPTHIARLHRISTYQVELTLTNGTVLLVARRRIAEVFRAVKSANN</sequence>
<dbReference type="Gene3D" id="2.40.50.1020">
    <property type="entry name" value="LytTr DNA-binding domain"/>
    <property type="match status" value="1"/>
</dbReference>
<dbReference type="InterPro" id="IPR007492">
    <property type="entry name" value="LytTR_DNA-bd_dom"/>
</dbReference>
<dbReference type="SMART" id="SM00850">
    <property type="entry name" value="LytTR"/>
    <property type="match status" value="1"/>
</dbReference>